<dbReference type="EMBL" id="LLYW01000012">
    <property type="protein sequence ID" value="KUH34012.1"/>
    <property type="molecule type" value="Genomic_DNA"/>
</dbReference>
<proteinExistence type="predicted"/>
<accession>A0A100XYR3</accession>
<keyword evidence="2" id="KW-1185">Reference proteome</keyword>
<sequence>MISDEIKRKSSELGISVSTLEKDYAISWMLYGIWKSGLWKQLAFKGGTSIKKVYFGEYRFSEDLDYTLLRGMESDVFEELLHKAVNFANDGPVEFMSPEIKKRAGVKLHPGKTLGFQIKIPFRLLSKTGVSPRIKMDVTLEKYEEILLPLQDRPIIHIYSDFPRFKMVRARTYALEEIFAEKVRSLFQRTRPRDLYDVWKLREFIDLTKVLRVLPLKFKVKGVEPSLNLLRNRREYYLRAWESSLGHQLRELPDFDRVWGDTLMFLEDLMERI</sequence>
<dbReference type="Gene3D" id="3.10.450.620">
    <property type="entry name" value="JHP933, nucleotidyltransferase-like core domain"/>
    <property type="match status" value="1"/>
</dbReference>
<dbReference type="Proteomes" id="UP000053462">
    <property type="component" value="Unassembled WGS sequence"/>
</dbReference>
<dbReference type="AlphaFoldDB" id="A0A100XYR3"/>
<reference evidence="1 2" key="1">
    <citation type="submission" date="2015-10" db="EMBL/GenBank/DDBJ databases">
        <title>Draft genome sequence of Thermococcus celericrescens strain DSM 17994.</title>
        <authorList>
            <person name="Hong S.-J."/>
            <person name="Park C.-E."/>
            <person name="Shin J.-H."/>
        </authorList>
    </citation>
    <scope>NUCLEOTIDE SEQUENCE [LARGE SCALE GENOMIC DNA]</scope>
    <source>
        <strain evidence="1 2">DSM 17994</strain>
    </source>
</reference>
<dbReference type="STRING" id="227598.APY94_03825"/>
<evidence type="ECO:0000313" key="2">
    <source>
        <dbReference type="Proteomes" id="UP000053462"/>
    </source>
</evidence>
<name>A0A100XYR3_9EURY</name>
<organism evidence="1 2">
    <name type="scientific">Thermococcus celericrescens</name>
    <dbReference type="NCBI Taxonomy" id="227598"/>
    <lineage>
        <taxon>Archaea</taxon>
        <taxon>Methanobacteriati</taxon>
        <taxon>Methanobacteriota</taxon>
        <taxon>Thermococci</taxon>
        <taxon>Thermococcales</taxon>
        <taxon>Thermococcaceae</taxon>
        <taxon>Thermococcus</taxon>
    </lineage>
</organism>
<gene>
    <name evidence="1" type="ORF">APY94_03825</name>
</gene>
<dbReference type="Pfam" id="PF08843">
    <property type="entry name" value="AbiEii"/>
    <property type="match status" value="1"/>
</dbReference>
<dbReference type="RefSeq" id="WP_058938376.1">
    <property type="nucleotide sequence ID" value="NZ_LLYW01000012.1"/>
</dbReference>
<protein>
    <submittedName>
        <fullName evidence="1">CRISPR-associated protein Csx11</fullName>
    </submittedName>
</protein>
<evidence type="ECO:0000313" key="1">
    <source>
        <dbReference type="EMBL" id="KUH34012.1"/>
    </source>
</evidence>
<dbReference type="OrthoDB" id="359531at2157"/>
<comment type="caution">
    <text evidence="1">The sequence shown here is derived from an EMBL/GenBank/DDBJ whole genome shotgun (WGS) entry which is preliminary data.</text>
</comment>
<dbReference type="InterPro" id="IPR014942">
    <property type="entry name" value="AbiEii"/>
</dbReference>